<dbReference type="Proteomes" id="UP000091956">
    <property type="component" value="Unassembled WGS sequence"/>
</dbReference>
<feature type="region of interest" description="Disordered" evidence="1">
    <location>
        <begin position="48"/>
        <end position="76"/>
    </location>
</feature>
<feature type="region of interest" description="Disordered" evidence="1">
    <location>
        <begin position="103"/>
        <end position="136"/>
    </location>
</feature>
<sequence length="457" mass="50475">MSLLSRYLDDAYNAWMGSVMGCCSARPRDPDRTSIRGFESHNPRTIYHHQPQLIPGPSVPLPESRPHTRSSSQEWITRTRSFASRASSRGSYSLKRKLNMYNGSTTSTKRPYISAPSDFRHVQPSPSPPPHLPRRSFRPLELSIYLPTNQLSPILPHFDDDAATPPRQTHTRSVSALSNFSIPRKAVPSYYQRPSYDAEYSSADTTPESVAGSFTHPLRPRPSLPGSLSTQQLLAALDDEPLNYPPPARLRSNTATTLPILSEQVERVKSVLLEREALDKRIRDVDGLIEERRSMSLKSRPASIYTSSEEPMPHLTSSEIERLRPRTTTPLHSPSSTTSYTSIPPPPLPLLLPRPPLRKKKSFSRVSTWLSGGHSRHLSLDSVTNAPVPVTARDGFYQCVDARLGRGSLSSIGSASGEDLTGPTSWTSVSEVGTLVKGVEGEAERLGLRASRVGVAF</sequence>
<dbReference type="EMBL" id="KV460239">
    <property type="protein sequence ID" value="OBT94907.1"/>
    <property type="molecule type" value="Genomic_DNA"/>
</dbReference>
<gene>
    <name evidence="2" type="ORF">VE01_07482</name>
</gene>
<reference evidence="3" key="2">
    <citation type="journal article" date="2018" name="Nat. Commun.">
        <title>Extreme sensitivity to ultraviolet light in the fungal pathogen causing white-nose syndrome of bats.</title>
        <authorList>
            <person name="Palmer J.M."/>
            <person name="Drees K.P."/>
            <person name="Foster J.T."/>
            <person name="Lindner D.L."/>
        </authorList>
    </citation>
    <scope>NUCLEOTIDE SEQUENCE [LARGE SCALE GENOMIC DNA]</scope>
    <source>
        <strain evidence="3">UAMH 10579</strain>
    </source>
</reference>
<feature type="compositionally biased region" description="Low complexity" evidence="1">
    <location>
        <begin position="326"/>
        <end position="342"/>
    </location>
</feature>
<dbReference type="OrthoDB" id="3595619at2759"/>
<dbReference type="RefSeq" id="XP_018128640.1">
    <property type="nucleotide sequence ID" value="XM_018276917.2"/>
</dbReference>
<dbReference type="STRING" id="342668.A0A1B8GGE1"/>
<proteinExistence type="predicted"/>
<keyword evidence="3" id="KW-1185">Reference proteome</keyword>
<organism evidence="2 3">
    <name type="scientific">Pseudogymnoascus verrucosus</name>
    <dbReference type="NCBI Taxonomy" id="342668"/>
    <lineage>
        <taxon>Eukaryota</taxon>
        <taxon>Fungi</taxon>
        <taxon>Dikarya</taxon>
        <taxon>Ascomycota</taxon>
        <taxon>Pezizomycotina</taxon>
        <taxon>Leotiomycetes</taxon>
        <taxon>Thelebolales</taxon>
        <taxon>Thelebolaceae</taxon>
        <taxon>Pseudogymnoascus</taxon>
    </lineage>
</organism>
<feature type="region of interest" description="Disordered" evidence="1">
    <location>
        <begin position="296"/>
        <end position="348"/>
    </location>
</feature>
<dbReference type="PROSITE" id="PS51257">
    <property type="entry name" value="PROKAR_LIPOPROTEIN"/>
    <property type="match status" value="1"/>
</dbReference>
<reference evidence="2 3" key="1">
    <citation type="submission" date="2016-03" db="EMBL/GenBank/DDBJ databases">
        <title>Comparative genomics of Pseudogymnoascus destructans, the fungus causing white-nose syndrome of bats.</title>
        <authorList>
            <person name="Palmer J.M."/>
            <person name="Drees K.P."/>
            <person name="Foster J.T."/>
            <person name="Lindner D.L."/>
        </authorList>
    </citation>
    <scope>NUCLEOTIDE SEQUENCE [LARGE SCALE GENOMIC DNA]</scope>
    <source>
        <strain evidence="2 3">UAMH 10579</strain>
    </source>
</reference>
<dbReference type="GeneID" id="28840868"/>
<dbReference type="AlphaFoldDB" id="A0A1B8GGE1"/>
<accession>A0A1B8GGE1</accession>
<evidence type="ECO:0000313" key="2">
    <source>
        <dbReference type="EMBL" id="OBT94907.1"/>
    </source>
</evidence>
<feature type="region of interest" description="Disordered" evidence="1">
    <location>
        <begin position="198"/>
        <end position="227"/>
    </location>
</feature>
<protein>
    <submittedName>
        <fullName evidence="2">Uncharacterized protein</fullName>
    </submittedName>
</protein>
<evidence type="ECO:0000313" key="3">
    <source>
        <dbReference type="Proteomes" id="UP000091956"/>
    </source>
</evidence>
<name>A0A1B8GGE1_9PEZI</name>
<evidence type="ECO:0000256" key="1">
    <source>
        <dbReference type="SAM" id="MobiDB-lite"/>
    </source>
</evidence>